<gene>
    <name evidence="2" type="ORF">SAMN02982922_2003</name>
</gene>
<dbReference type="GO" id="GO:0016853">
    <property type="term" value="F:isomerase activity"/>
    <property type="evidence" value="ECO:0007669"/>
    <property type="project" value="UniProtKB-KW"/>
</dbReference>
<keyword evidence="2" id="KW-0413">Isomerase</keyword>
<dbReference type="EMBL" id="FXBL01000004">
    <property type="protein sequence ID" value="SMH38025.1"/>
    <property type="molecule type" value="Genomic_DNA"/>
</dbReference>
<sequence length="263" mass="28311">MTSDAVLHEKHDGYATVTLNRPHRLNAFNEDQHLRLRAALDDCAADDDCRAVILTGAGRGFSAGQDLSDRDPTLGGPRPDLGLTLETYYNPLIRQMRALGKPIICAVNGVAAGAGANIALAGDIVIAARSASFIQAFSKIGLVPDAGGTWWLTRRLGEARAKALALTAEPLPAETAAEWGLIWKCVDDAELMAQARKFAEKFANGPTAAYALTKHLIQAASTNSLDEQLAMERNFQHKAGQSDEYREGVAAFLQKRPANFRGK</sequence>
<dbReference type="SUPFAM" id="SSF52096">
    <property type="entry name" value="ClpP/crotonase"/>
    <property type="match status" value="1"/>
</dbReference>
<name>A0A1X7NJK4_9HYPH</name>
<dbReference type="OrthoDB" id="9807606at2"/>
<dbReference type="CDD" id="cd06558">
    <property type="entry name" value="crotonase-like"/>
    <property type="match status" value="1"/>
</dbReference>
<dbReference type="NCBIfam" id="TIGR02280">
    <property type="entry name" value="PaaB1"/>
    <property type="match status" value="1"/>
</dbReference>
<dbReference type="Proteomes" id="UP000193083">
    <property type="component" value="Unassembled WGS sequence"/>
</dbReference>
<dbReference type="InterPro" id="IPR014748">
    <property type="entry name" value="Enoyl-CoA_hydra_C"/>
</dbReference>
<dbReference type="Pfam" id="PF00378">
    <property type="entry name" value="ECH_1"/>
    <property type="match status" value="1"/>
</dbReference>
<dbReference type="Gene3D" id="3.90.226.10">
    <property type="entry name" value="2-enoyl-CoA Hydratase, Chain A, domain 1"/>
    <property type="match status" value="1"/>
</dbReference>
<accession>A0A1X7NJK4</accession>
<keyword evidence="3" id="KW-1185">Reference proteome</keyword>
<dbReference type="AlphaFoldDB" id="A0A1X7NJK4"/>
<protein>
    <submittedName>
        <fullName evidence="2">2-(1,2-epoxy-1,2-dihydrophenyl)acetyl-CoA isomerase</fullName>
    </submittedName>
</protein>
<dbReference type="PANTHER" id="PTHR43459">
    <property type="entry name" value="ENOYL-COA HYDRATASE"/>
    <property type="match status" value="1"/>
</dbReference>
<dbReference type="InterPro" id="IPR029045">
    <property type="entry name" value="ClpP/crotonase-like_dom_sf"/>
</dbReference>
<dbReference type="InterPro" id="IPR011968">
    <property type="entry name" value="PaaB1"/>
</dbReference>
<dbReference type="Gene3D" id="1.10.12.10">
    <property type="entry name" value="Lyase 2-enoyl-coa Hydratase, Chain A, domain 2"/>
    <property type="match status" value="1"/>
</dbReference>
<comment type="similarity">
    <text evidence="1">Belongs to the enoyl-CoA hydratase/isomerase family.</text>
</comment>
<evidence type="ECO:0000313" key="2">
    <source>
        <dbReference type="EMBL" id="SMH38025.1"/>
    </source>
</evidence>
<organism evidence="2 3">
    <name type="scientific">Mesorhizobium australicum</name>
    <dbReference type="NCBI Taxonomy" id="536018"/>
    <lineage>
        <taxon>Bacteria</taxon>
        <taxon>Pseudomonadati</taxon>
        <taxon>Pseudomonadota</taxon>
        <taxon>Alphaproteobacteria</taxon>
        <taxon>Hyphomicrobiales</taxon>
        <taxon>Phyllobacteriaceae</taxon>
        <taxon>Mesorhizobium</taxon>
    </lineage>
</organism>
<evidence type="ECO:0000256" key="1">
    <source>
        <dbReference type="ARBA" id="ARBA00005254"/>
    </source>
</evidence>
<dbReference type="InterPro" id="IPR001753">
    <property type="entry name" value="Enoyl-CoA_hydra/iso"/>
</dbReference>
<proteinExistence type="inferred from homology"/>
<dbReference type="RefSeq" id="WP_085464032.1">
    <property type="nucleotide sequence ID" value="NZ_FXBL01000004.1"/>
</dbReference>
<dbReference type="GO" id="GO:0010124">
    <property type="term" value="P:phenylacetate catabolic process"/>
    <property type="evidence" value="ECO:0007669"/>
    <property type="project" value="InterPro"/>
</dbReference>
<dbReference type="PANTHER" id="PTHR43459:SF1">
    <property type="entry name" value="EG:BACN32G11.4 PROTEIN"/>
    <property type="match status" value="1"/>
</dbReference>
<evidence type="ECO:0000313" key="3">
    <source>
        <dbReference type="Proteomes" id="UP000193083"/>
    </source>
</evidence>
<reference evidence="2 3" key="1">
    <citation type="submission" date="2017-04" db="EMBL/GenBank/DDBJ databases">
        <authorList>
            <person name="Afonso C.L."/>
            <person name="Miller P.J."/>
            <person name="Scott M.A."/>
            <person name="Spackman E."/>
            <person name="Goraichik I."/>
            <person name="Dimitrov K.M."/>
            <person name="Suarez D.L."/>
            <person name="Swayne D.E."/>
        </authorList>
    </citation>
    <scope>NUCLEOTIDE SEQUENCE [LARGE SCALE GENOMIC DNA]</scope>
    <source>
        <strain evidence="2 3">B5P</strain>
    </source>
</reference>